<dbReference type="InterPro" id="IPR045851">
    <property type="entry name" value="AMP-bd_C_sf"/>
</dbReference>
<dbReference type="PANTHER" id="PTHR42921">
    <property type="entry name" value="ACETOACETYL-COA SYNTHETASE"/>
    <property type="match status" value="1"/>
</dbReference>
<proteinExistence type="predicted"/>
<name>R8BGE2_PHAM7</name>
<evidence type="ECO:0000313" key="4">
    <source>
        <dbReference type="EMBL" id="EON98395.1"/>
    </source>
</evidence>
<feature type="domain" description="AMP-binding enzyme C-terminal" evidence="3">
    <location>
        <begin position="348"/>
        <end position="424"/>
    </location>
</feature>
<organism evidence="4 5">
    <name type="scientific">Phaeoacremonium minimum (strain UCR-PA7)</name>
    <name type="common">Esca disease fungus</name>
    <name type="synonym">Togninia minima</name>
    <dbReference type="NCBI Taxonomy" id="1286976"/>
    <lineage>
        <taxon>Eukaryota</taxon>
        <taxon>Fungi</taxon>
        <taxon>Dikarya</taxon>
        <taxon>Ascomycota</taxon>
        <taxon>Pezizomycotina</taxon>
        <taxon>Sordariomycetes</taxon>
        <taxon>Sordariomycetidae</taxon>
        <taxon>Togniniales</taxon>
        <taxon>Togniniaceae</taxon>
        <taxon>Phaeoacremonium</taxon>
    </lineage>
</organism>
<dbReference type="InterPro" id="IPR042099">
    <property type="entry name" value="ANL_N_sf"/>
</dbReference>
<dbReference type="SUPFAM" id="SSF56801">
    <property type="entry name" value="Acetyl-CoA synthetase-like"/>
    <property type="match status" value="1"/>
</dbReference>
<dbReference type="KEGG" id="tmn:UCRPA7_6084"/>
<accession>R8BGE2</accession>
<dbReference type="InterPro" id="IPR000873">
    <property type="entry name" value="AMP-dep_synth/lig_dom"/>
</dbReference>
<dbReference type="InterPro" id="IPR025110">
    <property type="entry name" value="AMP-bd_C"/>
</dbReference>
<evidence type="ECO:0000259" key="3">
    <source>
        <dbReference type="Pfam" id="PF13193"/>
    </source>
</evidence>
<evidence type="ECO:0000256" key="1">
    <source>
        <dbReference type="SAM" id="Phobius"/>
    </source>
</evidence>
<feature type="transmembrane region" description="Helical" evidence="1">
    <location>
        <begin position="12"/>
        <end position="36"/>
    </location>
</feature>
<dbReference type="OrthoDB" id="10253869at2759"/>
<dbReference type="Pfam" id="PF00501">
    <property type="entry name" value="AMP-binding"/>
    <property type="match status" value="1"/>
</dbReference>
<keyword evidence="1" id="KW-1133">Transmembrane helix</keyword>
<dbReference type="Pfam" id="PF13193">
    <property type="entry name" value="AMP-binding_C"/>
    <property type="match status" value="1"/>
</dbReference>
<evidence type="ECO:0000259" key="2">
    <source>
        <dbReference type="Pfam" id="PF00501"/>
    </source>
</evidence>
<dbReference type="HOGENOM" id="CLU_000022_3_3_1"/>
<dbReference type="Gene3D" id="3.40.50.12780">
    <property type="entry name" value="N-terminal domain of ligase-like"/>
    <property type="match status" value="2"/>
</dbReference>
<dbReference type="eggNOG" id="KOG1175">
    <property type="taxonomic scope" value="Eukaryota"/>
</dbReference>
<dbReference type="GeneID" id="19326704"/>
<keyword evidence="1" id="KW-0472">Membrane</keyword>
<dbReference type="AlphaFoldDB" id="R8BGE2"/>
<dbReference type="Gene3D" id="3.30.300.30">
    <property type="match status" value="1"/>
</dbReference>
<dbReference type="PANTHER" id="PTHR42921:SF1">
    <property type="entry name" value="ACETOACETYL-COA SYNTHETASE"/>
    <property type="match status" value="1"/>
</dbReference>
<keyword evidence="5" id="KW-1185">Reference proteome</keyword>
<sequence length="473" mass="52026">MISSGVQSGDVVAAVVSNSVYSFVLCLACLAVGAVWSSASCDLGANAILDRFSQVNPKLVFTDDGYVYAGKRIKLENKTVKWAQELGKCAPALSDVVVLPYSGTNVDISLIHRGIAYEDFLLRGVGRALEFEMLPFSHPAFILYSSGTGVLLKAKTDTILQHDARRSDVMFQYTTTSWVMWVLNFVNIAAGRSMLLYDGSPFHPTPTILLQLAEEVGVGVFGTSPRYLSEIRARGILPVVGGTPLLPVYCGEIQAKALGMAVDVFDSEKNGPVSIEREGRPGELVCTKPFPSQPLKFYGRDGLKKYRESYFDRYGTAVWRQGDYVRRVVDTGGFVFLGRSFGSSEIYAVVETISEIADSICVGQRRDKDLDERVLLFVVLKPPARLTEALTTKIKARIREKYSARHVPQYIFEVADIPYTLSGKKCEINVKNIVSGRELPVSGTVANPKSLELYKKYRDLPVEIAAVAKASKI</sequence>
<keyword evidence="1" id="KW-0812">Transmembrane</keyword>
<dbReference type="Proteomes" id="UP000014074">
    <property type="component" value="Unassembled WGS sequence"/>
</dbReference>
<protein>
    <submittedName>
        <fullName evidence="4">Putative acetoacetyl-synthetase protein</fullName>
    </submittedName>
</protein>
<dbReference type="EMBL" id="KB933218">
    <property type="protein sequence ID" value="EON98395.1"/>
    <property type="molecule type" value="Genomic_DNA"/>
</dbReference>
<feature type="domain" description="AMP-dependent synthetase/ligase" evidence="2">
    <location>
        <begin position="3"/>
        <end position="231"/>
    </location>
</feature>
<evidence type="ECO:0000313" key="5">
    <source>
        <dbReference type="Proteomes" id="UP000014074"/>
    </source>
</evidence>
<dbReference type="GO" id="GO:0030729">
    <property type="term" value="F:acetoacetate-CoA ligase activity"/>
    <property type="evidence" value="ECO:0007669"/>
    <property type="project" value="TreeGrafter"/>
</dbReference>
<reference evidence="5" key="1">
    <citation type="journal article" date="2013" name="Genome Announc.">
        <title>Draft genome sequence of the ascomycete Phaeoacremonium aleophilum strain UCR-PA7, a causal agent of the esca disease complex in grapevines.</title>
        <authorList>
            <person name="Blanco-Ulate B."/>
            <person name="Rolshausen P."/>
            <person name="Cantu D."/>
        </authorList>
    </citation>
    <scope>NUCLEOTIDE SEQUENCE [LARGE SCALE GENOMIC DNA]</scope>
    <source>
        <strain evidence="5">UCR-PA7</strain>
    </source>
</reference>
<gene>
    <name evidence="4" type="ORF">UCRPA7_6084</name>
</gene>
<dbReference type="RefSeq" id="XP_007916816.1">
    <property type="nucleotide sequence ID" value="XM_007918625.1"/>
</dbReference>